<proteinExistence type="predicted"/>
<evidence type="ECO:0000259" key="6">
    <source>
        <dbReference type="PROSITE" id="PS50109"/>
    </source>
</evidence>
<evidence type="ECO:0000313" key="8">
    <source>
        <dbReference type="EMBL" id="KZS39152.1"/>
    </source>
</evidence>
<dbReference type="InterPro" id="IPR001789">
    <property type="entry name" value="Sig_transdc_resp-reg_receiver"/>
</dbReference>
<sequence length="515" mass="59561">MVDTLSQKYRLRFQNNMQFLVVAFDGIIKKTDYILFNWNEGSSIFEAHPFFEIIHDLLENSNQNNQEYTFSCVHFEEPSETKVCDVTICFDPTEIIIVIFEYTSKYKELTKIAQQKNDILFKNKELELKHEFLLKKEEFKNSLIANINHQIKTPLTGILGFTEILEKTSLNFDQEELINIIKRESKQLDAIVTDMLNVSKIEAGLLEIKKENFDFVKLIRDLEKKYRYLAEEKNIGLEVYLDENITSELIGDRVRVQQILINLLNNAFRYTKQGKISLKVTQNYQRAGNLSINFSVSDSGQGITAENLKSVFDRFTRFHEDKQVTGTGLGLTIVKNLVELMGGDIKVSSKIDEGSTFSLNLPFVFKILKKKKDEGKGKKYTLPDLGRKFRVLLVEDKEVNQFLIMKLLISKGVFFVDAAMNGKEAIKYIEKRKYDVVLMDLMMFPMNGYETTRLIRESYDDKTISNTPIIGFTAQNADGEKEKCLKSGMNDFINKPFSQEDLLNKIYKQISQNNS</sequence>
<accession>A0A162YIE6</accession>
<dbReference type="PANTHER" id="PTHR45339:SF1">
    <property type="entry name" value="HYBRID SIGNAL TRANSDUCTION HISTIDINE KINASE J"/>
    <property type="match status" value="1"/>
</dbReference>
<dbReference type="Proteomes" id="UP000076715">
    <property type="component" value="Unassembled WGS sequence"/>
</dbReference>
<name>A0A162YIE6_9FLAO</name>
<evidence type="ECO:0000256" key="1">
    <source>
        <dbReference type="ARBA" id="ARBA00000085"/>
    </source>
</evidence>
<dbReference type="Gene3D" id="3.30.565.10">
    <property type="entry name" value="Histidine kinase-like ATPase, C-terminal domain"/>
    <property type="match status" value="1"/>
</dbReference>
<dbReference type="InterPro" id="IPR004358">
    <property type="entry name" value="Sig_transdc_His_kin-like_C"/>
</dbReference>
<dbReference type="SUPFAM" id="SSF47384">
    <property type="entry name" value="Homodimeric domain of signal transducing histidine kinase"/>
    <property type="match status" value="1"/>
</dbReference>
<dbReference type="InterPro" id="IPR011006">
    <property type="entry name" value="CheY-like_superfamily"/>
</dbReference>
<evidence type="ECO:0000259" key="7">
    <source>
        <dbReference type="PROSITE" id="PS50110"/>
    </source>
</evidence>
<keyword evidence="9" id="KW-1185">Reference proteome</keyword>
<organism evidence="8 9">
    <name type="scientific">Aquimarina aggregata</name>
    <dbReference type="NCBI Taxonomy" id="1642818"/>
    <lineage>
        <taxon>Bacteria</taxon>
        <taxon>Pseudomonadati</taxon>
        <taxon>Bacteroidota</taxon>
        <taxon>Flavobacteriia</taxon>
        <taxon>Flavobacteriales</taxon>
        <taxon>Flavobacteriaceae</taxon>
        <taxon>Aquimarina</taxon>
    </lineage>
</organism>
<dbReference type="InterPro" id="IPR003661">
    <property type="entry name" value="HisK_dim/P_dom"/>
</dbReference>
<feature type="domain" description="Histidine kinase" evidence="6">
    <location>
        <begin position="146"/>
        <end position="365"/>
    </location>
</feature>
<reference evidence="8 9" key="1">
    <citation type="submission" date="2016-01" db="EMBL/GenBank/DDBJ databases">
        <title>The draft genome sequence of Aquimarina sp. RZW4-3-2.</title>
        <authorList>
            <person name="Wang Y."/>
        </authorList>
    </citation>
    <scope>NUCLEOTIDE SEQUENCE [LARGE SCALE GENOMIC DNA]</scope>
    <source>
        <strain evidence="8 9">RZW4-3-2</strain>
    </source>
</reference>
<dbReference type="PROSITE" id="PS50110">
    <property type="entry name" value="RESPONSE_REGULATORY"/>
    <property type="match status" value="1"/>
</dbReference>
<dbReference type="Gene3D" id="3.40.50.2300">
    <property type="match status" value="1"/>
</dbReference>
<dbReference type="InterPro" id="IPR036097">
    <property type="entry name" value="HisK_dim/P_sf"/>
</dbReference>
<dbReference type="RefSeq" id="WP_066316957.1">
    <property type="nucleotide sequence ID" value="NZ_LQRT01000035.1"/>
</dbReference>
<dbReference type="InterPro" id="IPR003594">
    <property type="entry name" value="HATPase_dom"/>
</dbReference>
<dbReference type="PRINTS" id="PR00344">
    <property type="entry name" value="BCTRLSENSOR"/>
</dbReference>
<dbReference type="FunFam" id="3.30.565.10:FF:000010">
    <property type="entry name" value="Sensor histidine kinase RcsC"/>
    <property type="match status" value="1"/>
</dbReference>
<comment type="catalytic activity">
    <reaction evidence="1">
        <text>ATP + protein L-histidine = ADP + protein N-phospho-L-histidine.</text>
        <dbReference type="EC" id="2.7.13.3"/>
    </reaction>
</comment>
<dbReference type="PANTHER" id="PTHR45339">
    <property type="entry name" value="HYBRID SIGNAL TRANSDUCTION HISTIDINE KINASE J"/>
    <property type="match status" value="1"/>
</dbReference>
<dbReference type="STRING" id="1642818.AWE51_11380"/>
<evidence type="ECO:0000256" key="4">
    <source>
        <dbReference type="ARBA" id="ARBA00023012"/>
    </source>
</evidence>
<dbReference type="SMART" id="SM00388">
    <property type="entry name" value="HisKA"/>
    <property type="match status" value="1"/>
</dbReference>
<dbReference type="Pfam" id="PF00512">
    <property type="entry name" value="HisKA"/>
    <property type="match status" value="1"/>
</dbReference>
<dbReference type="SMART" id="SM00387">
    <property type="entry name" value="HATPase_c"/>
    <property type="match status" value="1"/>
</dbReference>
<dbReference type="EMBL" id="LQRT01000035">
    <property type="protein sequence ID" value="KZS39152.1"/>
    <property type="molecule type" value="Genomic_DNA"/>
</dbReference>
<dbReference type="CDD" id="cd00082">
    <property type="entry name" value="HisKA"/>
    <property type="match status" value="1"/>
</dbReference>
<comment type="caution">
    <text evidence="8">The sequence shown here is derived from an EMBL/GenBank/DDBJ whole genome shotgun (WGS) entry which is preliminary data.</text>
</comment>
<dbReference type="OrthoDB" id="9816309at2"/>
<dbReference type="CDD" id="cd17546">
    <property type="entry name" value="REC_hyHK_CKI1_RcsC-like"/>
    <property type="match status" value="1"/>
</dbReference>
<protein>
    <recommendedName>
        <fullName evidence="2">histidine kinase</fullName>
        <ecNumber evidence="2">2.7.13.3</ecNumber>
    </recommendedName>
</protein>
<dbReference type="InterPro" id="IPR036890">
    <property type="entry name" value="HATPase_C_sf"/>
</dbReference>
<dbReference type="InterPro" id="IPR005467">
    <property type="entry name" value="His_kinase_dom"/>
</dbReference>
<feature type="domain" description="Response regulatory" evidence="7">
    <location>
        <begin position="390"/>
        <end position="510"/>
    </location>
</feature>
<feature type="modified residue" description="4-aspartylphosphate" evidence="5">
    <location>
        <position position="440"/>
    </location>
</feature>
<dbReference type="AlphaFoldDB" id="A0A162YIE6"/>
<keyword evidence="3 5" id="KW-0597">Phosphoprotein</keyword>
<dbReference type="GO" id="GO:0000155">
    <property type="term" value="F:phosphorelay sensor kinase activity"/>
    <property type="evidence" value="ECO:0007669"/>
    <property type="project" value="InterPro"/>
</dbReference>
<dbReference type="SMART" id="SM00448">
    <property type="entry name" value="REC"/>
    <property type="match status" value="1"/>
</dbReference>
<gene>
    <name evidence="8" type="ORF">AWE51_11380</name>
</gene>
<evidence type="ECO:0000256" key="5">
    <source>
        <dbReference type="PROSITE-ProRule" id="PRU00169"/>
    </source>
</evidence>
<keyword evidence="4" id="KW-0902">Two-component regulatory system</keyword>
<dbReference type="Gene3D" id="1.10.287.130">
    <property type="match status" value="1"/>
</dbReference>
<dbReference type="Pfam" id="PF02518">
    <property type="entry name" value="HATPase_c"/>
    <property type="match status" value="1"/>
</dbReference>
<evidence type="ECO:0000256" key="2">
    <source>
        <dbReference type="ARBA" id="ARBA00012438"/>
    </source>
</evidence>
<dbReference type="EC" id="2.7.13.3" evidence="2"/>
<evidence type="ECO:0000256" key="3">
    <source>
        <dbReference type="ARBA" id="ARBA00022553"/>
    </source>
</evidence>
<dbReference type="PROSITE" id="PS50109">
    <property type="entry name" value="HIS_KIN"/>
    <property type="match status" value="1"/>
</dbReference>
<dbReference type="SUPFAM" id="SSF55874">
    <property type="entry name" value="ATPase domain of HSP90 chaperone/DNA topoisomerase II/histidine kinase"/>
    <property type="match status" value="1"/>
</dbReference>
<dbReference type="Pfam" id="PF00072">
    <property type="entry name" value="Response_reg"/>
    <property type="match status" value="1"/>
</dbReference>
<dbReference type="SUPFAM" id="SSF52172">
    <property type="entry name" value="CheY-like"/>
    <property type="match status" value="1"/>
</dbReference>
<evidence type="ECO:0000313" key="9">
    <source>
        <dbReference type="Proteomes" id="UP000076715"/>
    </source>
</evidence>